<keyword evidence="3" id="KW-1185">Reference proteome</keyword>
<feature type="transmembrane region" description="Helical" evidence="1">
    <location>
        <begin position="67"/>
        <end position="87"/>
    </location>
</feature>
<evidence type="ECO:0008006" key="4">
    <source>
        <dbReference type="Google" id="ProtNLM"/>
    </source>
</evidence>
<reference evidence="2 3" key="1">
    <citation type="submission" date="2020-04" db="EMBL/GenBank/DDBJ databases">
        <title>Complete genome sequence of Spiroplasma platyhelix ATCC 51748, an insect isolate.</title>
        <authorList>
            <person name="Green E.A."/>
            <person name="Klassen J.L."/>
        </authorList>
    </citation>
    <scope>NUCLEOTIDE SEQUENCE [LARGE SCALE GENOMIC DNA]</scope>
    <source>
        <strain evidence="2 3">PALS-1</strain>
    </source>
</reference>
<keyword evidence="1" id="KW-1133">Transmembrane helix</keyword>
<keyword evidence="1" id="KW-0812">Transmembrane</keyword>
<evidence type="ECO:0000313" key="3">
    <source>
        <dbReference type="Proteomes" id="UP000584587"/>
    </source>
</evidence>
<proteinExistence type="predicted"/>
<feature type="transmembrane region" description="Helical" evidence="1">
    <location>
        <begin position="107"/>
        <end position="128"/>
    </location>
</feature>
<sequence length="243" mass="27580">MENQVLEEKKSTSKLKNKFFKFKRKEKIETKDQIFKIVLTGLLLGLSVAFSLIELKIPIMGASIPLRIFDALIMAIAIPIIGLWYTVSIAIIEPWLHFAIDSDHPPIQMFFDNIANVVFVISFVLVFYKLFKLNQVDTTNKKTFIAKNTFAGLVLVPLNAIVSSLMFVFTMLVLLNTGSAEHVDVFHGDHEGIFDGVTAFFENASAIFFILLAIEVARFLLIYVLFALVQKRLSQLNRFQNNN</sequence>
<name>A0A846U5P7_9MOLU</name>
<feature type="transmembrane region" description="Helical" evidence="1">
    <location>
        <begin position="34"/>
        <end position="55"/>
    </location>
</feature>
<evidence type="ECO:0000313" key="2">
    <source>
        <dbReference type="EMBL" id="NKE38777.1"/>
    </source>
</evidence>
<comment type="caution">
    <text evidence="2">The sequence shown here is derived from an EMBL/GenBank/DDBJ whole genome shotgun (WGS) entry which is preliminary data.</text>
</comment>
<dbReference type="AlphaFoldDB" id="A0A846U5P7"/>
<accession>A0A846U5P7</accession>
<dbReference type="Gene3D" id="1.10.1760.20">
    <property type="match status" value="1"/>
</dbReference>
<dbReference type="EMBL" id="JAAVVK010000002">
    <property type="protein sequence ID" value="NKE38777.1"/>
    <property type="molecule type" value="Genomic_DNA"/>
</dbReference>
<feature type="transmembrane region" description="Helical" evidence="1">
    <location>
        <begin position="206"/>
        <end position="229"/>
    </location>
</feature>
<gene>
    <name evidence="2" type="ORF">HER12_03335</name>
</gene>
<dbReference type="Proteomes" id="UP000584587">
    <property type="component" value="Unassembled WGS sequence"/>
</dbReference>
<evidence type="ECO:0000256" key="1">
    <source>
        <dbReference type="SAM" id="Phobius"/>
    </source>
</evidence>
<dbReference type="RefSeq" id="WP_168105247.1">
    <property type="nucleotide sequence ID" value="NZ_CP051215.1"/>
</dbReference>
<keyword evidence="1" id="KW-0472">Membrane</keyword>
<feature type="transmembrane region" description="Helical" evidence="1">
    <location>
        <begin position="149"/>
        <end position="175"/>
    </location>
</feature>
<protein>
    <recommendedName>
        <fullName evidence="4">Transmembrane protein</fullName>
    </recommendedName>
</protein>
<organism evidence="2 3">
    <name type="scientific">Spiroplasma platyhelix PALS-1</name>
    <dbReference type="NCBI Taxonomy" id="1276218"/>
    <lineage>
        <taxon>Bacteria</taxon>
        <taxon>Bacillati</taxon>
        <taxon>Mycoplasmatota</taxon>
        <taxon>Mollicutes</taxon>
        <taxon>Entomoplasmatales</taxon>
        <taxon>Spiroplasmataceae</taxon>
        <taxon>Spiroplasma</taxon>
    </lineage>
</organism>